<dbReference type="GO" id="GO:0005737">
    <property type="term" value="C:cytoplasm"/>
    <property type="evidence" value="ECO:0007669"/>
    <property type="project" value="UniProtKB-SubCell"/>
</dbReference>
<dbReference type="InterPro" id="IPR037289">
    <property type="entry name" value="Elp2"/>
</dbReference>
<dbReference type="GeneTree" id="ENSGT01000000216370"/>
<evidence type="ECO:0000313" key="8">
    <source>
        <dbReference type="Proteomes" id="UP000314980"/>
    </source>
</evidence>
<comment type="subcellular location">
    <subcellularLocation>
        <location evidence="2">Cytoplasm</location>
    </subcellularLocation>
    <subcellularLocation>
        <location evidence="1">Nucleus</location>
    </subcellularLocation>
</comment>
<dbReference type="InParanoid" id="A0A4W6CU84"/>
<dbReference type="GO" id="GO:0033588">
    <property type="term" value="C:elongator holoenzyme complex"/>
    <property type="evidence" value="ECO:0007669"/>
    <property type="project" value="InterPro"/>
</dbReference>
<evidence type="ECO:0000256" key="5">
    <source>
        <dbReference type="ARBA" id="ARBA00022737"/>
    </source>
</evidence>
<sequence length="97" mass="10366">MAAPVIETCHVACCANRTPNVVSWSRGGIIAFGTCNSVALYHPQVVKRVVAVLNGHTGRVNAVQWVHREDCGECGEGAKRCGPVKHQTHTCLSVTTI</sequence>
<keyword evidence="6" id="KW-0539">Nucleus</keyword>
<accession>A0A4W6CU84</accession>
<keyword evidence="3" id="KW-0963">Cytoplasm</keyword>
<dbReference type="Ensembl" id="ENSLCAT00010016276.1">
    <property type="protein sequence ID" value="ENSLCAP00010015926.1"/>
    <property type="gene ID" value="ENSLCAG00010007594.1"/>
</dbReference>
<reference evidence="8" key="1">
    <citation type="submission" date="2015-09" db="EMBL/GenBank/DDBJ databases">
        <authorList>
            <person name="Sai Rama Sridatta P."/>
        </authorList>
    </citation>
    <scope>NUCLEOTIDE SEQUENCE [LARGE SCALE GENOMIC DNA]</scope>
</reference>
<dbReference type="PANTHER" id="PTHR44111:SF1">
    <property type="entry name" value="ELONGATOR COMPLEX PROTEIN 2"/>
    <property type="match status" value="1"/>
</dbReference>
<keyword evidence="5" id="KW-0677">Repeat</keyword>
<proteinExistence type="predicted"/>
<protein>
    <recommendedName>
        <fullName evidence="9">Anaphase-promoting complex subunit 4 WD40 domain-containing protein</fullName>
    </recommendedName>
</protein>
<evidence type="ECO:0008006" key="9">
    <source>
        <dbReference type="Google" id="ProtNLM"/>
    </source>
</evidence>
<organism evidence="7 8">
    <name type="scientific">Lates calcarifer</name>
    <name type="common">Barramundi</name>
    <name type="synonym">Holocentrus calcarifer</name>
    <dbReference type="NCBI Taxonomy" id="8187"/>
    <lineage>
        <taxon>Eukaryota</taxon>
        <taxon>Metazoa</taxon>
        <taxon>Chordata</taxon>
        <taxon>Craniata</taxon>
        <taxon>Vertebrata</taxon>
        <taxon>Euteleostomi</taxon>
        <taxon>Actinopterygii</taxon>
        <taxon>Neopterygii</taxon>
        <taxon>Teleostei</taxon>
        <taxon>Neoteleostei</taxon>
        <taxon>Acanthomorphata</taxon>
        <taxon>Carangaria</taxon>
        <taxon>Carangaria incertae sedis</taxon>
        <taxon>Centropomidae</taxon>
        <taxon>Lates</taxon>
    </lineage>
</organism>
<evidence type="ECO:0000313" key="7">
    <source>
        <dbReference type="Ensembl" id="ENSLCAP00010015926.1"/>
    </source>
</evidence>
<keyword evidence="8" id="KW-1185">Reference proteome</keyword>
<dbReference type="STRING" id="8187.ENSLCAP00010015926"/>
<evidence type="ECO:0000256" key="3">
    <source>
        <dbReference type="ARBA" id="ARBA00022490"/>
    </source>
</evidence>
<dbReference type="Proteomes" id="UP000314980">
    <property type="component" value="Unassembled WGS sequence"/>
</dbReference>
<dbReference type="GO" id="GO:0002098">
    <property type="term" value="P:tRNA wobble uridine modification"/>
    <property type="evidence" value="ECO:0007669"/>
    <property type="project" value="InterPro"/>
</dbReference>
<dbReference type="PANTHER" id="PTHR44111">
    <property type="entry name" value="ELONGATOR COMPLEX PROTEIN 2"/>
    <property type="match status" value="1"/>
</dbReference>
<reference evidence="7" key="3">
    <citation type="submission" date="2025-09" db="UniProtKB">
        <authorList>
            <consortium name="Ensembl"/>
        </authorList>
    </citation>
    <scope>IDENTIFICATION</scope>
</reference>
<evidence type="ECO:0000256" key="6">
    <source>
        <dbReference type="ARBA" id="ARBA00023242"/>
    </source>
</evidence>
<reference evidence="7" key="2">
    <citation type="submission" date="2025-08" db="UniProtKB">
        <authorList>
            <consortium name="Ensembl"/>
        </authorList>
    </citation>
    <scope>IDENTIFICATION</scope>
</reference>
<evidence type="ECO:0000256" key="2">
    <source>
        <dbReference type="ARBA" id="ARBA00004496"/>
    </source>
</evidence>
<evidence type="ECO:0000256" key="4">
    <source>
        <dbReference type="ARBA" id="ARBA00022574"/>
    </source>
</evidence>
<name>A0A4W6CU84_LATCA</name>
<evidence type="ECO:0000256" key="1">
    <source>
        <dbReference type="ARBA" id="ARBA00004123"/>
    </source>
</evidence>
<dbReference type="AlphaFoldDB" id="A0A4W6CU84"/>
<keyword evidence="4" id="KW-0853">WD repeat</keyword>
<dbReference type="GO" id="GO:0005634">
    <property type="term" value="C:nucleus"/>
    <property type="evidence" value="ECO:0007669"/>
    <property type="project" value="UniProtKB-SubCell"/>
</dbReference>